<evidence type="ECO:0000256" key="1">
    <source>
        <dbReference type="SAM" id="Phobius"/>
    </source>
</evidence>
<dbReference type="Proteomes" id="UP000050525">
    <property type="component" value="Unassembled WGS sequence"/>
</dbReference>
<keyword evidence="1" id="KW-0472">Membrane</keyword>
<reference evidence="2 3" key="1">
    <citation type="journal article" date="2012" name="Genome Biol.">
        <title>Sequencing three crocodilian genomes to illuminate the evolution of archosaurs and amniotes.</title>
        <authorList>
            <person name="St John J.A."/>
            <person name="Braun E.L."/>
            <person name="Isberg S.R."/>
            <person name="Miles L.G."/>
            <person name="Chong A.Y."/>
            <person name="Gongora J."/>
            <person name="Dalzell P."/>
            <person name="Moran C."/>
            <person name="Bed'hom B."/>
            <person name="Abzhanov A."/>
            <person name="Burgess S.C."/>
            <person name="Cooksey A.M."/>
            <person name="Castoe T.A."/>
            <person name="Crawford N.G."/>
            <person name="Densmore L.D."/>
            <person name="Drew J.C."/>
            <person name="Edwards S.V."/>
            <person name="Faircloth B.C."/>
            <person name="Fujita M.K."/>
            <person name="Greenwold M.J."/>
            <person name="Hoffmann F.G."/>
            <person name="Howard J.M."/>
            <person name="Iguchi T."/>
            <person name="Janes D.E."/>
            <person name="Khan S.Y."/>
            <person name="Kohno S."/>
            <person name="de Koning A.J."/>
            <person name="Lance S.L."/>
            <person name="McCarthy F.M."/>
            <person name="McCormack J.E."/>
            <person name="Merchant M.E."/>
            <person name="Peterson D.G."/>
            <person name="Pollock D.D."/>
            <person name="Pourmand N."/>
            <person name="Raney B.J."/>
            <person name="Roessler K.A."/>
            <person name="Sanford J.R."/>
            <person name="Sawyer R.H."/>
            <person name="Schmidt C.J."/>
            <person name="Triplett E.W."/>
            <person name="Tuberville T.D."/>
            <person name="Venegas-Anaya M."/>
            <person name="Howard J.T."/>
            <person name="Jarvis E.D."/>
            <person name="Guillette L.J.Jr."/>
            <person name="Glenn T.C."/>
            <person name="Green R.E."/>
            <person name="Ray D.A."/>
        </authorList>
    </citation>
    <scope>NUCLEOTIDE SEQUENCE [LARGE SCALE GENOMIC DNA]</scope>
    <source>
        <strain evidence="2">KSC_2009_1</strain>
    </source>
</reference>
<comment type="caution">
    <text evidence="2">The sequence shown here is derived from an EMBL/GenBank/DDBJ whole genome shotgun (WGS) entry which is preliminary data.</text>
</comment>
<accession>A0A151NZF1</accession>
<protein>
    <submittedName>
        <fullName evidence="2">Uncharacterized protein</fullName>
    </submittedName>
</protein>
<dbReference type="EMBL" id="AKHW03001472">
    <property type="protein sequence ID" value="KYO42262.1"/>
    <property type="molecule type" value="Genomic_DNA"/>
</dbReference>
<gene>
    <name evidence="2" type="ORF">Y1Q_0017159</name>
</gene>
<dbReference type="AlphaFoldDB" id="A0A151NZF1"/>
<feature type="transmembrane region" description="Helical" evidence="1">
    <location>
        <begin position="12"/>
        <end position="29"/>
    </location>
</feature>
<organism evidence="2 3">
    <name type="scientific">Alligator mississippiensis</name>
    <name type="common">American alligator</name>
    <dbReference type="NCBI Taxonomy" id="8496"/>
    <lineage>
        <taxon>Eukaryota</taxon>
        <taxon>Metazoa</taxon>
        <taxon>Chordata</taxon>
        <taxon>Craniata</taxon>
        <taxon>Vertebrata</taxon>
        <taxon>Euteleostomi</taxon>
        <taxon>Archelosauria</taxon>
        <taxon>Archosauria</taxon>
        <taxon>Crocodylia</taxon>
        <taxon>Alligatoridae</taxon>
        <taxon>Alligatorinae</taxon>
        <taxon>Alligator</taxon>
    </lineage>
</organism>
<keyword evidence="1" id="KW-1133">Transmembrane helix</keyword>
<proteinExistence type="predicted"/>
<evidence type="ECO:0000313" key="3">
    <source>
        <dbReference type="Proteomes" id="UP000050525"/>
    </source>
</evidence>
<keyword evidence="3" id="KW-1185">Reference proteome</keyword>
<sequence length="109" mass="12103">MRAAAQSLLRGLRRIVSFVVTVLFCDLLLRLGLLLLFFLCLPLFVAYDHLLPAAVAFLRATVPIVDAFVNRLLPAAAAFILSLLPPLVLFFGLKHLLLPLGLQLLQLLW</sequence>
<dbReference type="PhylomeDB" id="A0A151NZF1"/>
<keyword evidence="1" id="KW-0812">Transmembrane</keyword>
<evidence type="ECO:0000313" key="2">
    <source>
        <dbReference type="EMBL" id="KYO42262.1"/>
    </source>
</evidence>
<name>A0A151NZF1_ALLMI</name>
<feature type="transmembrane region" description="Helical" evidence="1">
    <location>
        <begin position="72"/>
        <end position="93"/>
    </location>
</feature>